<sequence length="177" mass="19467">MLACHRLHGAAGCARSPASDVHTARVARVPLHARAHLLLTCILHVLLACRRLHGAVRLAVTQRAMSLSLRPATADYPTDYLSGRSSGTPATRGAASHRGSRLELGRLPCFHIILTSGPRRHAAFSSKLICEGRGGHFGALLPIFEVEVGTTVLYFPFLRLRWARRCFTSRLFFEQYG</sequence>
<dbReference type="AlphaFoldDB" id="A0A8R2R2D2"/>
<reference evidence="2" key="1">
    <citation type="journal article" date="2008" name="Insect Biochem. Mol. Biol.">
        <title>The genome of a lepidopteran model insect, the silkworm Bombyx mori.</title>
        <authorList>
            <consortium name="International Silkworm Genome Consortium"/>
        </authorList>
    </citation>
    <scope>NUCLEOTIDE SEQUENCE [LARGE SCALE GENOMIC DNA]</scope>
    <source>
        <strain evidence="2">p50T</strain>
    </source>
</reference>
<organism evidence="1 2">
    <name type="scientific">Bombyx mori</name>
    <name type="common">Silk moth</name>
    <dbReference type="NCBI Taxonomy" id="7091"/>
    <lineage>
        <taxon>Eukaryota</taxon>
        <taxon>Metazoa</taxon>
        <taxon>Ecdysozoa</taxon>
        <taxon>Arthropoda</taxon>
        <taxon>Hexapoda</taxon>
        <taxon>Insecta</taxon>
        <taxon>Pterygota</taxon>
        <taxon>Neoptera</taxon>
        <taxon>Endopterygota</taxon>
        <taxon>Lepidoptera</taxon>
        <taxon>Glossata</taxon>
        <taxon>Ditrysia</taxon>
        <taxon>Bombycoidea</taxon>
        <taxon>Bombycidae</taxon>
        <taxon>Bombycinae</taxon>
        <taxon>Bombyx</taxon>
    </lineage>
</organism>
<keyword evidence="2" id="KW-1185">Reference proteome</keyword>
<accession>A0A8R2R2D2</accession>
<protein>
    <submittedName>
        <fullName evidence="1">Uncharacterized protein</fullName>
    </submittedName>
</protein>
<evidence type="ECO:0000313" key="2">
    <source>
        <dbReference type="Proteomes" id="UP000005204"/>
    </source>
</evidence>
<evidence type="ECO:0000313" key="1">
    <source>
        <dbReference type="EnsemblMetazoa" id="XP_037870560.1"/>
    </source>
</evidence>
<dbReference type="EnsemblMetazoa" id="XM_038014632.1">
    <property type="protein sequence ID" value="XP_037870560.1"/>
    <property type="gene ID" value="LOC119629298"/>
</dbReference>
<dbReference type="Proteomes" id="UP000005204">
    <property type="component" value="Unassembled WGS sequence"/>
</dbReference>
<proteinExistence type="predicted"/>
<reference evidence="1" key="2">
    <citation type="submission" date="2022-06" db="UniProtKB">
        <authorList>
            <consortium name="EnsemblMetazoa"/>
        </authorList>
    </citation>
    <scope>IDENTIFICATION</scope>
    <source>
        <strain evidence="1">p50T (Dazao)</strain>
    </source>
</reference>
<name>A0A8R2R2D2_BOMMO</name>